<dbReference type="SUPFAM" id="SSF81383">
    <property type="entry name" value="F-box domain"/>
    <property type="match status" value="1"/>
</dbReference>
<keyword evidence="3" id="KW-1185">Reference proteome</keyword>
<sequence>MSDYTDLPQELLLSEIVVRLPAEALVKFTAVCKSWNSLIKNPKFISTHLQKSISSTNLLLFRLYTRTSGKGARRLEYSLRSNNKALDEYKQLTCPNIGGCRSRVGAFRVAGSCNGLVCFVEDGCYGYGYTFILWNPVIKKAIHLPEPNVTYSSHGPYDGFTGFGFDSKTNDYKLLRYVMLDTNDYEGEVSIEAEVYSLNANCWTSITSIAPKYIPCLGYPRNYGSSFVNGAIHLLAFDRNDPKRNLILAFDVSEQVFSEIPLPDPLSDAFSPPAQLLTYGQSSIAITTRESWYSSIHLWVMKEYGVATSWTKVLTMEAAERVERVLLFRQDEQVFVLREDESIASLDIKTKHYEVLGVRAPEDYLVVDSYVDSLVLLDKCYNARWDVISVDEDGANSTDE</sequence>
<evidence type="ECO:0000313" key="2">
    <source>
        <dbReference type="EMBL" id="OMP04956.1"/>
    </source>
</evidence>
<dbReference type="InterPro" id="IPR036047">
    <property type="entry name" value="F-box-like_dom_sf"/>
</dbReference>
<dbReference type="InterPro" id="IPR001810">
    <property type="entry name" value="F-box_dom"/>
</dbReference>
<dbReference type="InterPro" id="IPR017451">
    <property type="entry name" value="F-box-assoc_interact_dom"/>
</dbReference>
<dbReference type="OrthoDB" id="5314306at2759"/>
<organism evidence="2 3">
    <name type="scientific">Corchorus olitorius</name>
    <dbReference type="NCBI Taxonomy" id="93759"/>
    <lineage>
        <taxon>Eukaryota</taxon>
        <taxon>Viridiplantae</taxon>
        <taxon>Streptophyta</taxon>
        <taxon>Embryophyta</taxon>
        <taxon>Tracheophyta</taxon>
        <taxon>Spermatophyta</taxon>
        <taxon>Magnoliopsida</taxon>
        <taxon>eudicotyledons</taxon>
        <taxon>Gunneridae</taxon>
        <taxon>Pentapetalae</taxon>
        <taxon>rosids</taxon>
        <taxon>malvids</taxon>
        <taxon>Malvales</taxon>
        <taxon>Malvaceae</taxon>
        <taxon>Grewioideae</taxon>
        <taxon>Apeibeae</taxon>
        <taxon>Corchorus</taxon>
    </lineage>
</organism>
<name>A0A1R3KD03_9ROSI</name>
<dbReference type="PANTHER" id="PTHR31672:SF13">
    <property type="entry name" value="F-BOX PROTEIN CPR30-LIKE"/>
    <property type="match status" value="1"/>
</dbReference>
<dbReference type="InterPro" id="IPR006527">
    <property type="entry name" value="F-box-assoc_dom_typ1"/>
</dbReference>
<evidence type="ECO:0000259" key="1">
    <source>
        <dbReference type="SMART" id="SM00256"/>
    </source>
</evidence>
<gene>
    <name evidence="2" type="ORF">COLO4_09169</name>
</gene>
<dbReference type="NCBIfam" id="TIGR01640">
    <property type="entry name" value="F_box_assoc_1"/>
    <property type="match status" value="1"/>
</dbReference>
<reference evidence="3" key="1">
    <citation type="submission" date="2013-09" db="EMBL/GenBank/DDBJ databases">
        <title>Corchorus olitorius genome sequencing.</title>
        <authorList>
            <person name="Alam M."/>
            <person name="Haque M.S."/>
            <person name="Islam M.S."/>
            <person name="Emdad E.M."/>
            <person name="Islam M.M."/>
            <person name="Ahmed B."/>
            <person name="Halim A."/>
            <person name="Hossen Q.M.M."/>
            <person name="Hossain M.Z."/>
            <person name="Ahmed R."/>
            <person name="Khan M.M."/>
            <person name="Islam R."/>
            <person name="Rashid M.M."/>
            <person name="Khan S.A."/>
            <person name="Rahman M.S."/>
            <person name="Alam M."/>
            <person name="Yahiya A.S."/>
            <person name="Khan M.S."/>
            <person name="Azam M.S."/>
            <person name="Haque T."/>
            <person name="Lashkar M.Z.H."/>
            <person name="Akhand A.I."/>
            <person name="Morshed G."/>
            <person name="Roy S."/>
            <person name="Uddin K.S."/>
            <person name="Rabeya T."/>
            <person name="Hossain A.S."/>
            <person name="Chowdhury A."/>
            <person name="Snigdha A.R."/>
            <person name="Mortoza M.S."/>
            <person name="Matin S.A."/>
            <person name="Hoque S.M.E."/>
            <person name="Islam M.K."/>
            <person name="Roy D.K."/>
            <person name="Haider R."/>
            <person name="Moosa M.M."/>
            <person name="Elias S.M."/>
            <person name="Hasan A.M."/>
            <person name="Jahan S."/>
            <person name="Shafiuddin M."/>
            <person name="Mahmood N."/>
            <person name="Shommy N.S."/>
        </authorList>
    </citation>
    <scope>NUCLEOTIDE SEQUENCE [LARGE SCALE GENOMIC DNA]</scope>
    <source>
        <strain evidence="3">cv. O-4</strain>
    </source>
</reference>
<proteinExistence type="predicted"/>
<protein>
    <recommendedName>
        <fullName evidence="1">F-box domain-containing protein</fullName>
    </recommendedName>
</protein>
<feature type="domain" description="F-box" evidence="1">
    <location>
        <begin position="7"/>
        <end position="48"/>
    </location>
</feature>
<evidence type="ECO:0000313" key="3">
    <source>
        <dbReference type="Proteomes" id="UP000187203"/>
    </source>
</evidence>
<dbReference type="CDD" id="cd22157">
    <property type="entry name" value="F-box_AtFBW1-like"/>
    <property type="match status" value="1"/>
</dbReference>
<dbReference type="STRING" id="93759.A0A1R3KD03"/>
<dbReference type="PANTHER" id="PTHR31672">
    <property type="entry name" value="BNACNNG10540D PROTEIN"/>
    <property type="match status" value="1"/>
</dbReference>
<dbReference type="Pfam" id="PF07734">
    <property type="entry name" value="FBA_1"/>
    <property type="match status" value="1"/>
</dbReference>
<dbReference type="InterPro" id="IPR050796">
    <property type="entry name" value="SCF_F-box_component"/>
</dbReference>
<dbReference type="Pfam" id="PF00646">
    <property type="entry name" value="F-box"/>
    <property type="match status" value="1"/>
</dbReference>
<dbReference type="EMBL" id="AWUE01014128">
    <property type="protein sequence ID" value="OMP04956.1"/>
    <property type="molecule type" value="Genomic_DNA"/>
</dbReference>
<comment type="caution">
    <text evidence="2">The sequence shown here is derived from an EMBL/GenBank/DDBJ whole genome shotgun (WGS) entry which is preliminary data.</text>
</comment>
<accession>A0A1R3KD03</accession>
<dbReference type="SMART" id="SM00256">
    <property type="entry name" value="FBOX"/>
    <property type="match status" value="1"/>
</dbReference>
<dbReference type="Gene3D" id="1.20.1280.50">
    <property type="match status" value="1"/>
</dbReference>
<dbReference type="AlphaFoldDB" id="A0A1R3KD03"/>
<dbReference type="Proteomes" id="UP000187203">
    <property type="component" value="Unassembled WGS sequence"/>
</dbReference>